<name>B6T011_MAIZE</name>
<reference evidence="1" key="1">
    <citation type="journal article" date="2009" name="Plant Mol. Biol.">
        <title>Insights into corn genes derived from large-scale cDNA sequencing.</title>
        <authorList>
            <person name="Alexandrov N.N."/>
            <person name="Brover V.V."/>
            <person name="Freidin S."/>
            <person name="Troukhan M.E."/>
            <person name="Tatarinova T.V."/>
            <person name="Zhang H."/>
            <person name="Swaller T.J."/>
            <person name="Lu Y.P."/>
            <person name="Bouck J."/>
            <person name="Flavell R.B."/>
            <person name="Feldmann K.A."/>
        </authorList>
    </citation>
    <scope>NUCLEOTIDE SEQUENCE</scope>
</reference>
<organism evidence="1">
    <name type="scientific">Zea mays</name>
    <name type="common">Maize</name>
    <dbReference type="NCBI Taxonomy" id="4577"/>
    <lineage>
        <taxon>Eukaryota</taxon>
        <taxon>Viridiplantae</taxon>
        <taxon>Streptophyta</taxon>
        <taxon>Embryophyta</taxon>
        <taxon>Tracheophyta</taxon>
        <taxon>Spermatophyta</taxon>
        <taxon>Magnoliopsida</taxon>
        <taxon>Liliopsida</taxon>
        <taxon>Poales</taxon>
        <taxon>Poaceae</taxon>
        <taxon>PACMAD clade</taxon>
        <taxon>Panicoideae</taxon>
        <taxon>Andropogonodae</taxon>
        <taxon>Andropogoneae</taxon>
        <taxon>Tripsacinae</taxon>
        <taxon>Zea</taxon>
    </lineage>
</organism>
<evidence type="ECO:0000313" key="1">
    <source>
        <dbReference type="EMBL" id="ACG30444.1"/>
    </source>
</evidence>
<protein>
    <submittedName>
        <fullName evidence="1">Uncharacterized protein</fullName>
    </submittedName>
</protein>
<sequence length="71" mass="8478">MAWTLLLSWEPRWFGSIETEWCSVEFLPTSLLFWSLLMRKARNDKLQEPRVILSGCSKPYNLGWLDPSWIF</sequence>
<dbReference type="EMBL" id="EU958326">
    <property type="protein sequence ID" value="ACG30444.1"/>
    <property type="molecule type" value="mRNA"/>
</dbReference>
<accession>B6T011</accession>
<proteinExistence type="evidence at transcript level"/>
<dbReference type="AlphaFoldDB" id="B6T011"/>